<name>A0AAJ0BQM6_9PEZI</name>
<dbReference type="GO" id="GO:0004497">
    <property type="term" value="F:monooxygenase activity"/>
    <property type="evidence" value="ECO:0007669"/>
    <property type="project" value="UniProtKB-KW"/>
</dbReference>
<feature type="binding site" description="axial binding residue" evidence="8">
    <location>
        <position position="448"/>
    </location>
    <ligand>
        <name>heme</name>
        <dbReference type="ChEBI" id="CHEBI:30413"/>
    </ligand>
    <ligandPart>
        <name>Fe</name>
        <dbReference type="ChEBI" id="CHEBI:18248"/>
    </ligandPart>
</feature>
<dbReference type="InterPro" id="IPR002401">
    <property type="entry name" value="Cyt_P450_E_grp-I"/>
</dbReference>
<reference evidence="12" key="1">
    <citation type="submission" date="2023-06" db="EMBL/GenBank/DDBJ databases">
        <title>Genome-scale phylogeny and comparative genomics of the fungal order Sordariales.</title>
        <authorList>
            <consortium name="Lawrence Berkeley National Laboratory"/>
            <person name="Hensen N."/>
            <person name="Bonometti L."/>
            <person name="Westerberg I."/>
            <person name="Brannstrom I.O."/>
            <person name="Guillou S."/>
            <person name="Cros-Aarteil S."/>
            <person name="Calhoun S."/>
            <person name="Haridas S."/>
            <person name="Kuo A."/>
            <person name="Mondo S."/>
            <person name="Pangilinan J."/>
            <person name="Riley R."/>
            <person name="Labutti K."/>
            <person name="Andreopoulos B."/>
            <person name="Lipzen A."/>
            <person name="Chen C."/>
            <person name="Yanf M."/>
            <person name="Daum C."/>
            <person name="Ng V."/>
            <person name="Clum A."/>
            <person name="Steindorff A."/>
            <person name="Ohm R."/>
            <person name="Martin F."/>
            <person name="Silar P."/>
            <person name="Natvig D."/>
            <person name="Lalanne C."/>
            <person name="Gautier V."/>
            <person name="Ament-Velasquez S.L."/>
            <person name="Kruys A."/>
            <person name="Hutchinson M.I."/>
            <person name="Powell A.J."/>
            <person name="Barry K."/>
            <person name="Miller A.N."/>
            <person name="Grigoriev I.V."/>
            <person name="Debuchy R."/>
            <person name="Gladieux P."/>
            <person name="Thoren M.H."/>
            <person name="Johannesson H."/>
        </authorList>
    </citation>
    <scope>NUCLEOTIDE SEQUENCE</scope>
    <source>
        <strain evidence="12">PSN4</strain>
    </source>
</reference>
<keyword evidence="11" id="KW-0472">Membrane</keyword>
<evidence type="ECO:0000313" key="12">
    <source>
        <dbReference type="EMBL" id="KAK1760281.1"/>
    </source>
</evidence>
<keyword evidence="7 9" id="KW-0503">Monooxygenase</keyword>
<dbReference type="InterPro" id="IPR036396">
    <property type="entry name" value="Cyt_P450_sf"/>
</dbReference>
<comment type="similarity">
    <text evidence="2 9">Belongs to the cytochrome P450 family.</text>
</comment>
<feature type="coiled-coil region" evidence="10">
    <location>
        <begin position="255"/>
        <end position="299"/>
    </location>
</feature>
<gene>
    <name evidence="12" type="ORF">QBC47DRAFT_366794</name>
</gene>
<evidence type="ECO:0000256" key="6">
    <source>
        <dbReference type="ARBA" id="ARBA00023004"/>
    </source>
</evidence>
<dbReference type="PANTHER" id="PTHR24305:SF230">
    <property type="entry name" value="P450, PUTATIVE (EUROFUNG)-RELATED"/>
    <property type="match status" value="1"/>
</dbReference>
<dbReference type="InterPro" id="IPR001128">
    <property type="entry name" value="Cyt_P450"/>
</dbReference>
<organism evidence="12 13">
    <name type="scientific">Echria macrotheca</name>
    <dbReference type="NCBI Taxonomy" id="438768"/>
    <lineage>
        <taxon>Eukaryota</taxon>
        <taxon>Fungi</taxon>
        <taxon>Dikarya</taxon>
        <taxon>Ascomycota</taxon>
        <taxon>Pezizomycotina</taxon>
        <taxon>Sordariomycetes</taxon>
        <taxon>Sordariomycetidae</taxon>
        <taxon>Sordariales</taxon>
        <taxon>Schizotheciaceae</taxon>
        <taxon>Echria</taxon>
    </lineage>
</organism>
<evidence type="ECO:0000256" key="8">
    <source>
        <dbReference type="PIRSR" id="PIRSR602401-1"/>
    </source>
</evidence>
<evidence type="ECO:0000256" key="11">
    <source>
        <dbReference type="SAM" id="Phobius"/>
    </source>
</evidence>
<keyword evidence="13" id="KW-1185">Reference proteome</keyword>
<dbReference type="GO" id="GO:0005506">
    <property type="term" value="F:iron ion binding"/>
    <property type="evidence" value="ECO:0007669"/>
    <property type="project" value="InterPro"/>
</dbReference>
<dbReference type="Proteomes" id="UP001239445">
    <property type="component" value="Unassembled WGS sequence"/>
</dbReference>
<evidence type="ECO:0000256" key="5">
    <source>
        <dbReference type="ARBA" id="ARBA00023002"/>
    </source>
</evidence>
<evidence type="ECO:0000256" key="10">
    <source>
        <dbReference type="SAM" id="Coils"/>
    </source>
</evidence>
<keyword evidence="11" id="KW-0812">Transmembrane</keyword>
<keyword evidence="3 8" id="KW-0349">Heme</keyword>
<evidence type="ECO:0000256" key="1">
    <source>
        <dbReference type="ARBA" id="ARBA00001971"/>
    </source>
</evidence>
<keyword evidence="6 8" id="KW-0408">Iron</keyword>
<evidence type="ECO:0000256" key="3">
    <source>
        <dbReference type="ARBA" id="ARBA00022617"/>
    </source>
</evidence>
<dbReference type="CDD" id="cd11058">
    <property type="entry name" value="CYP60B-like"/>
    <property type="match status" value="1"/>
</dbReference>
<keyword evidence="5 9" id="KW-0560">Oxidoreductase</keyword>
<dbReference type="EMBL" id="MU839827">
    <property type="protein sequence ID" value="KAK1760281.1"/>
    <property type="molecule type" value="Genomic_DNA"/>
</dbReference>
<keyword evidence="10" id="KW-0175">Coiled coil</keyword>
<proteinExistence type="inferred from homology"/>
<sequence>MDGSTPSFGRLAGAAAVLTVVYSLAVILYNLYLHPLARFPGPLLWRATRLTYLRNAVAGTLPRDILRLHRRYGPVVRIAPNELSFGTPEAWRDIYGRKGEADELPKYDLFYTVRGAPRSIISETHHNHAGLRRQLLPQFSDRKMREQEPIIAGYIDLLMARLREHVVDPDRRDPVTGGAARRALNMVDWYTWTTFDIIGDLAFGEPFGCLNRAREDPWVTLITRSFEWAPIINAIKYLGLERVLVPLLGANRFRKEHQKRTAEKLERRMALQVERPDLIEGLLNKKDELNLDKRRLLVNASTLIVAGSETTATLLSGVTYLLLRNPDALKKVTEEVRTAFSSEDEITLTSVGQLNYMLACLNEALRCYPPVAGGLPRYIPKGRGGVTIAGQTVPEKTIVSLWQWAAYHNEDNFREPFSYRPERFLHDPKFAGDRLDVLQPFSVGPRNCLGQNLSFAEMRLILARILYNFDLELADKTVDWLDQRAQVLWRKKPLPVYLTPVR</sequence>
<comment type="cofactor">
    <cofactor evidence="1 8">
        <name>heme</name>
        <dbReference type="ChEBI" id="CHEBI:30413"/>
    </cofactor>
</comment>
<dbReference type="GO" id="GO:0016705">
    <property type="term" value="F:oxidoreductase activity, acting on paired donors, with incorporation or reduction of molecular oxygen"/>
    <property type="evidence" value="ECO:0007669"/>
    <property type="project" value="InterPro"/>
</dbReference>
<dbReference type="PRINTS" id="PR00385">
    <property type="entry name" value="P450"/>
</dbReference>
<evidence type="ECO:0000313" key="13">
    <source>
        <dbReference type="Proteomes" id="UP001239445"/>
    </source>
</evidence>
<dbReference type="InterPro" id="IPR017972">
    <property type="entry name" value="Cyt_P450_CS"/>
</dbReference>
<dbReference type="AlphaFoldDB" id="A0AAJ0BQM6"/>
<dbReference type="PROSITE" id="PS00086">
    <property type="entry name" value="CYTOCHROME_P450"/>
    <property type="match status" value="1"/>
</dbReference>
<comment type="caution">
    <text evidence="12">The sequence shown here is derived from an EMBL/GenBank/DDBJ whole genome shotgun (WGS) entry which is preliminary data.</text>
</comment>
<dbReference type="Gene3D" id="1.10.630.10">
    <property type="entry name" value="Cytochrome P450"/>
    <property type="match status" value="1"/>
</dbReference>
<feature type="transmembrane region" description="Helical" evidence="11">
    <location>
        <begin position="12"/>
        <end position="32"/>
    </location>
</feature>
<keyword evidence="11" id="KW-1133">Transmembrane helix</keyword>
<dbReference type="SUPFAM" id="SSF48264">
    <property type="entry name" value="Cytochrome P450"/>
    <property type="match status" value="1"/>
</dbReference>
<dbReference type="PRINTS" id="PR00463">
    <property type="entry name" value="EP450I"/>
</dbReference>
<dbReference type="GO" id="GO:0020037">
    <property type="term" value="F:heme binding"/>
    <property type="evidence" value="ECO:0007669"/>
    <property type="project" value="InterPro"/>
</dbReference>
<evidence type="ECO:0000256" key="4">
    <source>
        <dbReference type="ARBA" id="ARBA00022723"/>
    </source>
</evidence>
<keyword evidence="4 8" id="KW-0479">Metal-binding</keyword>
<protein>
    <submittedName>
        <fullName evidence="12">Cytochrome P450</fullName>
    </submittedName>
</protein>
<dbReference type="InterPro" id="IPR050121">
    <property type="entry name" value="Cytochrome_P450_monoxygenase"/>
</dbReference>
<evidence type="ECO:0000256" key="7">
    <source>
        <dbReference type="ARBA" id="ARBA00023033"/>
    </source>
</evidence>
<evidence type="ECO:0000256" key="2">
    <source>
        <dbReference type="ARBA" id="ARBA00010617"/>
    </source>
</evidence>
<evidence type="ECO:0000256" key="9">
    <source>
        <dbReference type="RuleBase" id="RU000461"/>
    </source>
</evidence>
<accession>A0AAJ0BQM6</accession>
<dbReference type="Pfam" id="PF00067">
    <property type="entry name" value="p450"/>
    <property type="match status" value="1"/>
</dbReference>
<dbReference type="PANTHER" id="PTHR24305">
    <property type="entry name" value="CYTOCHROME P450"/>
    <property type="match status" value="1"/>
</dbReference>